<feature type="domain" description="Methionyl/Leucyl tRNA synthetase" evidence="6">
    <location>
        <begin position="3"/>
        <end position="85"/>
    </location>
</feature>
<evidence type="ECO:0000313" key="8">
    <source>
        <dbReference type="Proteomes" id="UP000499080"/>
    </source>
</evidence>
<dbReference type="GO" id="GO:0006431">
    <property type="term" value="P:methionyl-tRNA aminoacylation"/>
    <property type="evidence" value="ECO:0007669"/>
    <property type="project" value="TreeGrafter"/>
</dbReference>
<evidence type="ECO:0000256" key="5">
    <source>
        <dbReference type="ARBA" id="ARBA00023146"/>
    </source>
</evidence>
<protein>
    <submittedName>
        <fullName evidence="7">Methionine--tRNA ligase, mitochondrial</fullName>
    </submittedName>
</protein>
<dbReference type="AlphaFoldDB" id="A0A4Y2A0J2"/>
<evidence type="ECO:0000256" key="2">
    <source>
        <dbReference type="ARBA" id="ARBA00022741"/>
    </source>
</evidence>
<evidence type="ECO:0000256" key="4">
    <source>
        <dbReference type="ARBA" id="ARBA00022917"/>
    </source>
</evidence>
<accession>A0A4Y2A0J2</accession>
<dbReference type="EMBL" id="BGPR01079101">
    <property type="protein sequence ID" value="GBL73067.1"/>
    <property type="molecule type" value="Genomic_DNA"/>
</dbReference>
<organism evidence="7 8">
    <name type="scientific">Araneus ventricosus</name>
    <name type="common">Orbweaver spider</name>
    <name type="synonym">Epeira ventricosa</name>
    <dbReference type="NCBI Taxonomy" id="182803"/>
    <lineage>
        <taxon>Eukaryota</taxon>
        <taxon>Metazoa</taxon>
        <taxon>Ecdysozoa</taxon>
        <taxon>Arthropoda</taxon>
        <taxon>Chelicerata</taxon>
        <taxon>Arachnida</taxon>
        <taxon>Araneae</taxon>
        <taxon>Araneomorphae</taxon>
        <taxon>Entelegynae</taxon>
        <taxon>Araneoidea</taxon>
        <taxon>Araneidae</taxon>
        <taxon>Araneus</taxon>
    </lineage>
</organism>
<evidence type="ECO:0000313" key="7">
    <source>
        <dbReference type="EMBL" id="GBL73067.1"/>
    </source>
</evidence>
<keyword evidence="8" id="KW-1185">Reference proteome</keyword>
<name>A0A4Y2A0J2_ARAVE</name>
<dbReference type="GO" id="GO:0005524">
    <property type="term" value="F:ATP binding"/>
    <property type="evidence" value="ECO:0007669"/>
    <property type="project" value="UniProtKB-KW"/>
</dbReference>
<dbReference type="OrthoDB" id="5844513at2759"/>
<gene>
    <name evidence="7" type="primary">mars2_0</name>
    <name evidence="7" type="ORF">AVEN_71308_1</name>
</gene>
<comment type="caution">
    <text evidence="7">The sequence shown here is derived from an EMBL/GenBank/DDBJ whole genome shotgun (WGS) entry which is preliminary data.</text>
</comment>
<evidence type="ECO:0000259" key="6">
    <source>
        <dbReference type="Pfam" id="PF09334"/>
    </source>
</evidence>
<keyword evidence="2" id="KW-0547">Nucleotide-binding</keyword>
<keyword evidence="3" id="KW-0067">ATP-binding</keyword>
<keyword evidence="4" id="KW-0648">Protein biosynthesis</keyword>
<dbReference type="InterPro" id="IPR015413">
    <property type="entry name" value="Methionyl/Leucyl_tRNA_Synth"/>
</dbReference>
<dbReference type="Pfam" id="PF09334">
    <property type="entry name" value="tRNA-synt_1g"/>
    <property type="match status" value="1"/>
</dbReference>
<dbReference type="PANTHER" id="PTHR43326">
    <property type="entry name" value="METHIONYL-TRNA SYNTHETASE"/>
    <property type="match status" value="1"/>
</dbReference>
<proteinExistence type="predicted"/>
<dbReference type="Gene3D" id="2.170.220.10">
    <property type="match status" value="1"/>
</dbReference>
<keyword evidence="5" id="KW-0030">Aminoacyl-tRNA synthetase</keyword>
<keyword evidence="1 7" id="KW-0436">Ligase</keyword>
<dbReference type="InterPro" id="IPR023457">
    <property type="entry name" value="Met-tRNA_synth_2"/>
</dbReference>
<feature type="non-terminal residue" evidence="7">
    <location>
        <position position="97"/>
    </location>
</feature>
<sequence length="97" mass="11148">MVEENYVFPLSNFQDDLLKWLSKDVIKPSIFTDHVKKWIKEGLNDLSVSRPKSRLSWGIPVPDDDSQIIYVWLDALVNYLTVGQYGVSLCGLLIYIS</sequence>
<reference evidence="7 8" key="1">
    <citation type="journal article" date="2019" name="Sci. Rep.">
        <title>Orb-weaving spider Araneus ventricosus genome elucidates the spidroin gene catalogue.</title>
        <authorList>
            <person name="Kono N."/>
            <person name="Nakamura H."/>
            <person name="Ohtoshi R."/>
            <person name="Moran D.A.P."/>
            <person name="Shinohara A."/>
            <person name="Yoshida Y."/>
            <person name="Fujiwara M."/>
            <person name="Mori M."/>
            <person name="Tomita M."/>
            <person name="Arakawa K."/>
        </authorList>
    </citation>
    <scope>NUCLEOTIDE SEQUENCE [LARGE SCALE GENOMIC DNA]</scope>
</reference>
<evidence type="ECO:0000256" key="3">
    <source>
        <dbReference type="ARBA" id="ARBA00022840"/>
    </source>
</evidence>
<dbReference type="Gene3D" id="3.40.50.620">
    <property type="entry name" value="HUPs"/>
    <property type="match status" value="1"/>
</dbReference>
<evidence type="ECO:0000256" key="1">
    <source>
        <dbReference type="ARBA" id="ARBA00022598"/>
    </source>
</evidence>
<dbReference type="PANTHER" id="PTHR43326:SF1">
    <property type="entry name" value="METHIONINE--TRNA LIGASE, MITOCHONDRIAL"/>
    <property type="match status" value="1"/>
</dbReference>
<dbReference type="Proteomes" id="UP000499080">
    <property type="component" value="Unassembled WGS sequence"/>
</dbReference>
<dbReference type="GO" id="GO:0004825">
    <property type="term" value="F:methionine-tRNA ligase activity"/>
    <property type="evidence" value="ECO:0007669"/>
    <property type="project" value="InterPro"/>
</dbReference>
<dbReference type="SUPFAM" id="SSF52374">
    <property type="entry name" value="Nucleotidylyl transferase"/>
    <property type="match status" value="1"/>
</dbReference>
<dbReference type="InterPro" id="IPR014729">
    <property type="entry name" value="Rossmann-like_a/b/a_fold"/>
</dbReference>